<comment type="caution">
    <text evidence="6">The sequence shown here is derived from an EMBL/GenBank/DDBJ whole genome shotgun (WGS) entry which is preliminary data.</text>
</comment>
<dbReference type="SUPFAM" id="SSF50486">
    <property type="entry name" value="FMT C-terminal domain-like"/>
    <property type="match status" value="1"/>
</dbReference>
<dbReference type="PANTHER" id="PTHR10429">
    <property type="entry name" value="DNA-3-METHYLADENINE GLYCOSYLASE"/>
    <property type="match status" value="1"/>
</dbReference>
<dbReference type="InterPro" id="IPR036995">
    <property type="entry name" value="MPG_sf"/>
</dbReference>
<evidence type="ECO:0000256" key="4">
    <source>
        <dbReference type="ARBA" id="ARBA00023204"/>
    </source>
</evidence>
<dbReference type="EMBL" id="JAUQTA010000002">
    <property type="protein sequence ID" value="MDO7869662.1"/>
    <property type="molecule type" value="Genomic_DNA"/>
</dbReference>
<keyword evidence="7" id="KW-1185">Reference proteome</keyword>
<dbReference type="GO" id="GO:0016798">
    <property type="term" value="F:hydrolase activity, acting on glycosyl bonds"/>
    <property type="evidence" value="ECO:0007669"/>
    <property type="project" value="UniProtKB-KW"/>
</dbReference>
<comment type="similarity">
    <text evidence="1 5">Belongs to the DNA glycosylase MPG family.</text>
</comment>
<evidence type="ECO:0000256" key="1">
    <source>
        <dbReference type="ARBA" id="ARBA00009232"/>
    </source>
</evidence>
<dbReference type="NCBIfam" id="TIGR00567">
    <property type="entry name" value="3mg"/>
    <property type="match status" value="1"/>
</dbReference>
<dbReference type="Gene3D" id="3.10.300.10">
    <property type="entry name" value="Methylpurine-DNA glycosylase (MPG)"/>
    <property type="match status" value="1"/>
</dbReference>
<protein>
    <recommendedName>
        <fullName evidence="5">Putative 3-methyladenine DNA glycosylase</fullName>
        <ecNumber evidence="5">3.2.2.-</ecNumber>
    </recommendedName>
</protein>
<evidence type="ECO:0000313" key="6">
    <source>
        <dbReference type="EMBL" id="MDO7869662.1"/>
    </source>
</evidence>
<dbReference type="Pfam" id="PF02245">
    <property type="entry name" value="Pur_DNA_glyco"/>
    <property type="match status" value="1"/>
</dbReference>
<evidence type="ECO:0000256" key="5">
    <source>
        <dbReference type="HAMAP-Rule" id="MF_00527"/>
    </source>
</evidence>
<dbReference type="EC" id="3.2.2.-" evidence="5"/>
<dbReference type="NCBIfam" id="NF002003">
    <property type="entry name" value="PRK00802.1-3"/>
    <property type="match status" value="1"/>
</dbReference>
<keyword evidence="3 5" id="KW-0378">Hydrolase</keyword>
<dbReference type="Proteomes" id="UP001233314">
    <property type="component" value="Unassembled WGS sequence"/>
</dbReference>
<accession>A0ABT9B4K2</accession>
<dbReference type="InterPro" id="IPR003180">
    <property type="entry name" value="MPG"/>
</dbReference>
<proteinExistence type="inferred from homology"/>
<dbReference type="InterPro" id="IPR011034">
    <property type="entry name" value="Formyl_transferase-like_C_sf"/>
</dbReference>
<organism evidence="6 7">
    <name type="scientific">Nocardioides jiangxiensis</name>
    <dbReference type="NCBI Taxonomy" id="3064524"/>
    <lineage>
        <taxon>Bacteria</taxon>
        <taxon>Bacillati</taxon>
        <taxon>Actinomycetota</taxon>
        <taxon>Actinomycetes</taxon>
        <taxon>Propionibacteriales</taxon>
        <taxon>Nocardioidaceae</taxon>
        <taxon>Nocardioides</taxon>
    </lineage>
</organism>
<keyword evidence="6" id="KW-0326">Glycosidase</keyword>
<evidence type="ECO:0000256" key="3">
    <source>
        <dbReference type="ARBA" id="ARBA00022801"/>
    </source>
</evidence>
<name>A0ABT9B4K2_9ACTN</name>
<dbReference type="CDD" id="cd00540">
    <property type="entry name" value="AAG"/>
    <property type="match status" value="1"/>
</dbReference>
<evidence type="ECO:0000313" key="7">
    <source>
        <dbReference type="Proteomes" id="UP001233314"/>
    </source>
</evidence>
<keyword evidence="2 5" id="KW-0227">DNA damage</keyword>
<dbReference type="PANTHER" id="PTHR10429:SF0">
    <property type="entry name" value="DNA-3-METHYLADENINE GLYCOSYLASE"/>
    <property type="match status" value="1"/>
</dbReference>
<reference evidence="6 7" key="1">
    <citation type="submission" date="2023-07" db="EMBL/GenBank/DDBJ databases">
        <title>Nocardioides sp. nov WY-20 isolated from soil.</title>
        <authorList>
            <person name="Liu B."/>
            <person name="Wan Y."/>
        </authorList>
    </citation>
    <scope>NUCLEOTIDE SEQUENCE [LARGE SCALE GENOMIC DNA]</scope>
    <source>
        <strain evidence="6 7">WY-20</strain>
    </source>
</reference>
<dbReference type="HAMAP" id="MF_00527">
    <property type="entry name" value="3MGH"/>
    <property type="match status" value="1"/>
</dbReference>
<evidence type="ECO:0000256" key="2">
    <source>
        <dbReference type="ARBA" id="ARBA00022763"/>
    </source>
</evidence>
<sequence length="195" mass="20321">MPGSADLSVLERPVLEAAPLLLGAVLRHDGVAVRITEVEAYAGEADPASHAGRGMTPRSAVMFGPAGHLYVYLAYGANFCANVVTGPEGEASAVLLRAGEVIEGLELAQARRGTSVKRELARGPGRLCSALGIRLRDNRTDLRVGPVTLELGVPVDPALVSTGPRVGVSKAADVPWRFWLTGDPTVSAYRSGAKG</sequence>
<dbReference type="RefSeq" id="WP_305029055.1">
    <property type="nucleotide sequence ID" value="NZ_JAUQTA010000002.1"/>
</dbReference>
<gene>
    <name evidence="6" type="ORF">Q5722_14910</name>
</gene>
<keyword evidence="4 5" id="KW-0234">DNA repair</keyword>